<keyword evidence="2 5" id="KW-0808">Transferase</keyword>
<dbReference type="EMBL" id="CP000733">
    <property type="protein sequence ID" value="ABS78261.1"/>
    <property type="molecule type" value="Genomic_DNA"/>
</dbReference>
<protein>
    <recommendedName>
        <fullName evidence="1">aminodeoxychorismate synthase</fullName>
        <ecNumber evidence="1">2.6.1.85</ecNumber>
    </recommendedName>
</protein>
<dbReference type="EC" id="2.6.1.85" evidence="1"/>
<organism evidence="5 6">
    <name type="scientific">Coxiella burnetii (strain Dugway 5J108-111)</name>
    <dbReference type="NCBI Taxonomy" id="434922"/>
    <lineage>
        <taxon>Bacteria</taxon>
        <taxon>Pseudomonadati</taxon>
        <taxon>Pseudomonadota</taxon>
        <taxon>Gammaproteobacteria</taxon>
        <taxon>Legionellales</taxon>
        <taxon>Coxiellaceae</taxon>
        <taxon>Coxiella</taxon>
    </lineage>
</organism>
<dbReference type="GO" id="GO:0009396">
    <property type="term" value="P:folic acid-containing compound biosynthetic process"/>
    <property type="evidence" value="ECO:0007669"/>
    <property type="project" value="InterPro"/>
</dbReference>
<evidence type="ECO:0000313" key="5">
    <source>
        <dbReference type="EMBL" id="ABS78261.1"/>
    </source>
</evidence>
<dbReference type="InterPro" id="IPR019999">
    <property type="entry name" value="Anth_synth_I-like"/>
</dbReference>
<evidence type="ECO:0000259" key="3">
    <source>
        <dbReference type="Pfam" id="PF00425"/>
    </source>
</evidence>
<dbReference type="Pfam" id="PF04715">
    <property type="entry name" value="Anth_synt_I_N"/>
    <property type="match status" value="1"/>
</dbReference>
<dbReference type="RefSeq" id="WP_011997093.1">
    <property type="nucleotide sequence ID" value="NC_009727.1"/>
</dbReference>
<dbReference type="PANTHER" id="PTHR11236">
    <property type="entry name" value="AMINOBENZOATE/ANTHRANILATE SYNTHASE"/>
    <property type="match status" value="1"/>
</dbReference>
<dbReference type="Proteomes" id="UP000008555">
    <property type="component" value="Chromosome"/>
</dbReference>
<dbReference type="InterPro" id="IPR006805">
    <property type="entry name" value="Anth_synth_I_N"/>
</dbReference>
<evidence type="ECO:0000256" key="2">
    <source>
        <dbReference type="ARBA" id="ARBA00022679"/>
    </source>
</evidence>
<evidence type="ECO:0000256" key="1">
    <source>
        <dbReference type="ARBA" id="ARBA00013139"/>
    </source>
</evidence>
<dbReference type="Pfam" id="PF00425">
    <property type="entry name" value="Chorismate_bind"/>
    <property type="match status" value="1"/>
</dbReference>
<name>A9KGG5_COXBN</name>
<proteinExistence type="predicted"/>
<dbReference type="PRINTS" id="PR00095">
    <property type="entry name" value="ANTSNTHASEI"/>
</dbReference>
<keyword evidence="5" id="KW-0032">Aminotransferase</keyword>
<reference evidence="5 6" key="1">
    <citation type="journal article" date="2009" name="Infect. Immun.">
        <title>Comparative genomics reveal extensive transposon-mediated genomic plasticity and diversity among potential effector proteins within the genus Coxiella.</title>
        <authorList>
            <person name="Beare P.A."/>
            <person name="Unsworth N."/>
            <person name="Andoh M."/>
            <person name="Voth D.E."/>
            <person name="Omsland A."/>
            <person name="Gilk S.D."/>
            <person name="Williams K.P."/>
            <person name="Sobral B.W."/>
            <person name="Kupko J.J.III."/>
            <person name="Porcella S.F."/>
            <person name="Samuel J.E."/>
            <person name="Heinzen R.A."/>
        </authorList>
    </citation>
    <scope>NUCLEOTIDE SEQUENCE [LARGE SCALE GENOMIC DNA]</scope>
    <source>
        <strain evidence="5 6">Dugway 5J108-111</strain>
    </source>
</reference>
<feature type="domain" description="Anthranilate synthase component I N-terminal" evidence="4">
    <location>
        <begin position="27"/>
        <end position="128"/>
    </location>
</feature>
<evidence type="ECO:0000313" key="6">
    <source>
        <dbReference type="Proteomes" id="UP000008555"/>
    </source>
</evidence>
<dbReference type="PANTHER" id="PTHR11236:SF50">
    <property type="entry name" value="AMINODEOXYCHORISMATE SYNTHASE COMPONENT 1"/>
    <property type="match status" value="1"/>
</dbReference>
<dbReference type="KEGG" id="cbd:CBUD_1460"/>
<dbReference type="InterPro" id="IPR005801">
    <property type="entry name" value="ADC_synthase"/>
</dbReference>
<dbReference type="NCBIfam" id="TIGR00553">
    <property type="entry name" value="pabB"/>
    <property type="match status" value="1"/>
</dbReference>
<dbReference type="SUPFAM" id="SSF56322">
    <property type="entry name" value="ADC synthase"/>
    <property type="match status" value="1"/>
</dbReference>
<dbReference type="Gene3D" id="3.60.120.10">
    <property type="entry name" value="Anthranilate synthase"/>
    <property type="match status" value="1"/>
</dbReference>
<dbReference type="InterPro" id="IPR005802">
    <property type="entry name" value="ADC_synth_comp_1"/>
</dbReference>
<gene>
    <name evidence="5" type="primary">pabB</name>
    <name evidence="5" type="ordered locus">CBUD_1460</name>
</gene>
<dbReference type="HOGENOM" id="CLU_006493_7_2_6"/>
<dbReference type="InterPro" id="IPR015890">
    <property type="entry name" value="Chorismate_C"/>
</dbReference>
<accession>A9KGG5</accession>
<dbReference type="GO" id="GO:0000162">
    <property type="term" value="P:L-tryptophan biosynthetic process"/>
    <property type="evidence" value="ECO:0007669"/>
    <property type="project" value="TreeGrafter"/>
</dbReference>
<sequence>MKAKIIELPYFEDGAECFSHFAHLPYAVFLDGCERYHVITAQPRKTITDNIFIQTRAALHELKSTVQIPPSVSHLPFKIGAIGYLSYDLARHYFPLKAQTKIDITLPLAVMGIYDWSLVIDHHEQKTWAIAFSDEQLRHIQTQLITPAHIDPFHLLNDFHSNMTRDDYAFAFKKIQHHLRQGDCYQVNLCQRFSATYQGSPWYAYRYLRQTHPTPFSTYFNLDNQRAILSFSPERFLRVEKNQVETKPIKGTAPRFKDPFEDQRSAESLLNSEKDRAENLMIVDLLRNDLSKCCKPNSIRVPKLVALESFPNVHHLVSTITGHLQDNQDALDLLRHCFPGGSITGAPKLSAMQIIESLETHHRSVYCGALGYLDISGDLDCNIMIRTLICDRNRIHCYGGGGIVADSELESEYQESQLKVEKLINQVSRL</sequence>
<evidence type="ECO:0000259" key="4">
    <source>
        <dbReference type="Pfam" id="PF04715"/>
    </source>
</evidence>
<feature type="domain" description="Chorismate-utilising enzyme C-terminal" evidence="3">
    <location>
        <begin position="165"/>
        <end position="419"/>
    </location>
</feature>
<dbReference type="GO" id="GO:0046820">
    <property type="term" value="F:4-amino-4-deoxychorismate synthase activity"/>
    <property type="evidence" value="ECO:0007669"/>
    <property type="project" value="UniProtKB-EC"/>
</dbReference>
<dbReference type="AlphaFoldDB" id="A9KGG5"/>